<feature type="binding site" evidence="5">
    <location>
        <begin position="87"/>
        <end position="88"/>
    </location>
    <ligand>
        <name>substrate</name>
    </ligand>
</feature>
<organism evidence="10 11">
    <name type="scientific">Marinitenerispora sediminis</name>
    <dbReference type="NCBI Taxonomy" id="1931232"/>
    <lineage>
        <taxon>Bacteria</taxon>
        <taxon>Bacillati</taxon>
        <taxon>Actinomycetota</taxon>
        <taxon>Actinomycetes</taxon>
        <taxon>Streptosporangiales</taxon>
        <taxon>Nocardiopsidaceae</taxon>
        <taxon>Marinitenerispora</taxon>
    </lineage>
</organism>
<reference evidence="10 11" key="1">
    <citation type="submission" date="2018-04" db="EMBL/GenBank/DDBJ databases">
        <title>Novel actinobacteria from marine sediment.</title>
        <authorList>
            <person name="Ng Z.Y."/>
            <person name="Tan G.Y.A."/>
        </authorList>
    </citation>
    <scope>NUCLEOTIDE SEQUENCE [LARGE SCALE GENOMIC DNA]</scope>
    <source>
        <strain evidence="10 11">TPS81</strain>
    </source>
</reference>
<dbReference type="InterPro" id="IPR027473">
    <property type="entry name" value="L-asparaginase_C"/>
</dbReference>
<evidence type="ECO:0000259" key="8">
    <source>
        <dbReference type="Pfam" id="PF00710"/>
    </source>
</evidence>
<gene>
    <name evidence="10" type="ORF">DEF24_00920</name>
</gene>
<keyword evidence="11" id="KW-1185">Reference proteome</keyword>
<comment type="caution">
    <text evidence="10">The sequence shown here is derived from an EMBL/GenBank/DDBJ whole genome shotgun (WGS) entry which is preliminary data.</text>
</comment>
<evidence type="ECO:0000256" key="6">
    <source>
        <dbReference type="PROSITE-ProRule" id="PRU10099"/>
    </source>
</evidence>
<dbReference type="Pfam" id="PF00710">
    <property type="entry name" value="Asparaginase"/>
    <property type="match status" value="1"/>
</dbReference>
<evidence type="ECO:0000256" key="5">
    <source>
        <dbReference type="PIRSR" id="PIRSR001220-2"/>
    </source>
</evidence>
<dbReference type="InterPro" id="IPR027475">
    <property type="entry name" value="Asparaginase/glutaminase_AS2"/>
</dbReference>
<dbReference type="EC" id="3.5.1.1" evidence="2"/>
<comment type="similarity">
    <text evidence="1">Belongs to the asparaginase 1 family.</text>
</comment>
<dbReference type="InterPro" id="IPR006034">
    <property type="entry name" value="Asparaginase/glutaminase-like"/>
</dbReference>
<evidence type="ECO:0000256" key="3">
    <source>
        <dbReference type="ARBA" id="ARBA00049366"/>
    </source>
</evidence>
<evidence type="ECO:0000256" key="7">
    <source>
        <dbReference type="PROSITE-ProRule" id="PRU10100"/>
    </source>
</evidence>
<dbReference type="PIRSF" id="PIRSF500176">
    <property type="entry name" value="L_ASNase"/>
    <property type="match status" value="1"/>
</dbReference>
<feature type="binding site" evidence="5">
    <location>
        <position position="56"/>
    </location>
    <ligand>
        <name>substrate</name>
    </ligand>
</feature>
<feature type="active site" evidence="6">
    <location>
        <position position="12"/>
    </location>
</feature>
<dbReference type="Gene3D" id="3.40.50.1170">
    <property type="entry name" value="L-asparaginase, N-terminal domain"/>
    <property type="match status" value="1"/>
</dbReference>
<dbReference type="InterPro" id="IPR036152">
    <property type="entry name" value="Asp/glu_Ase-like_sf"/>
</dbReference>
<comment type="catalytic activity">
    <reaction evidence="3">
        <text>L-asparagine + H2O = L-aspartate + NH4(+)</text>
        <dbReference type="Rhea" id="RHEA:21016"/>
        <dbReference type="ChEBI" id="CHEBI:15377"/>
        <dbReference type="ChEBI" id="CHEBI:28938"/>
        <dbReference type="ChEBI" id="CHEBI:29991"/>
        <dbReference type="ChEBI" id="CHEBI:58048"/>
        <dbReference type="EC" id="3.5.1.1"/>
    </reaction>
</comment>
<dbReference type="GO" id="GO:0004067">
    <property type="term" value="F:asparaginase activity"/>
    <property type="evidence" value="ECO:0007669"/>
    <property type="project" value="UniProtKB-UniRule"/>
</dbReference>
<dbReference type="PROSITE" id="PS00144">
    <property type="entry name" value="ASN_GLN_ASE_1"/>
    <property type="match status" value="1"/>
</dbReference>
<dbReference type="SMART" id="SM00870">
    <property type="entry name" value="Asparaginase"/>
    <property type="match status" value="1"/>
</dbReference>
<feature type="active site" evidence="7">
    <location>
        <position position="87"/>
    </location>
</feature>
<dbReference type="Proteomes" id="UP000253318">
    <property type="component" value="Unassembled WGS sequence"/>
</dbReference>
<dbReference type="InterPro" id="IPR020827">
    <property type="entry name" value="Asparaginase/glutaminase_AS1"/>
</dbReference>
<evidence type="ECO:0000313" key="11">
    <source>
        <dbReference type="Proteomes" id="UP000253318"/>
    </source>
</evidence>
<dbReference type="OrthoDB" id="9788068at2"/>
<dbReference type="PROSITE" id="PS51732">
    <property type="entry name" value="ASN_GLN_ASE_3"/>
    <property type="match status" value="1"/>
</dbReference>
<sequence>MRHLVLLGTGGTIATRTAPQGRRVDVGAGELLAAAARVWEVPEAAVEVRDVRRITSFSAGVPDVLALARAVRAAAAGADGVVVTHGTDTLEESAFLLALAHGGPVPVVVTGAQRPFDDPAPDGPRNLAAALRWAAAPESDGTGVTVVFADAVLPAVGVRKTHTLELAAFAAPGRGPIGHVDEAGVRRHHTAAPPAPLLDAAADDLPRVAVVPQYLGADASDIEHAVRRGARGVVVAGLGAGNTPPPVTAACLDLLAAGVPVMLTSRVGAGPVVGLYAGGGADLAAAGAILAGDLSPWQGRLLLAAALAAGAAEPSSTAATVAERCRTWLRAAGAVDGTHHLLAGGSAPSQTKGT</sequence>
<dbReference type="Pfam" id="PF17763">
    <property type="entry name" value="Asparaginase_C"/>
    <property type="match status" value="1"/>
</dbReference>
<dbReference type="InterPro" id="IPR027474">
    <property type="entry name" value="L-asparaginase_N"/>
</dbReference>
<dbReference type="Gene3D" id="3.40.50.40">
    <property type="match status" value="1"/>
</dbReference>
<evidence type="ECO:0000313" key="10">
    <source>
        <dbReference type="EMBL" id="RCV62481.1"/>
    </source>
</evidence>
<dbReference type="SFLD" id="SFLDS00057">
    <property type="entry name" value="Glutaminase/Asparaginase"/>
    <property type="match status" value="1"/>
</dbReference>
<dbReference type="GO" id="GO:0006520">
    <property type="term" value="P:amino acid metabolic process"/>
    <property type="evidence" value="ECO:0007669"/>
    <property type="project" value="InterPro"/>
</dbReference>
<dbReference type="PRINTS" id="PR00139">
    <property type="entry name" value="ASNGLNASE"/>
</dbReference>
<evidence type="ECO:0000256" key="4">
    <source>
        <dbReference type="PIRSR" id="PIRSR001220-1"/>
    </source>
</evidence>
<evidence type="ECO:0000256" key="1">
    <source>
        <dbReference type="ARBA" id="ARBA00010518"/>
    </source>
</evidence>
<evidence type="ECO:0000256" key="2">
    <source>
        <dbReference type="ARBA" id="ARBA00012920"/>
    </source>
</evidence>
<dbReference type="AlphaFoldDB" id="A0A368TC08"/>
<feature type="domain" description="L-asparaginase N-terminal" evidence="8">
    <location>
        <begin position="4"/>
        <end position="189"/>
    </location>
</feature>
<dbReference type="PANTHER" id="PTHR11707">
    <property type="entry name" value="L-ASPARAGINASE"/>
    <property type="match status" value="1"/>
</dbReference>
<dbReference type="EMBL" id="QEIN01000004">
    <property type="protein sequence ID" value="RCV62481.1"/>
    <property type="molecule type" value="Genomic_DNA"/>
</dbReference>
<dbReference type="PROSITE" id="PS00917">
    <property type="entry name" value="ASN_GLN_ASE_2"/>
    <property type="match status" value="1"/>
</dbReference>
<name>A0A368TC08_9ACTN</name>
<dbReference type="PIRSF" id="PIRSF001220">
    <property type="entry name" value="L-ASNase_gatD"/>
    <property type="match status" value="1"/>
</dbReference>
<dbReference type="SUPFAM" id="SSF53774">
    <property type="entry name" value="Glutaminase/Asparaginase"/>
    <property type="match status" value="1"/>
</dbReference>
<feature type="domain" description="Asparaginase/glutaminase C-terminal" evidence="9">
    <location>
        <begin position="207"/>
        <end position="311"/>
    </location>
</feature>
<evidence type="ECO:0000259" key="9">
    <source>
        <dbReference type="Pfam" id="PF17763"/>
    </source>
</evidence>
<proteinExistence type="inferred from homology"/>
<accession>A0A368TC08</accession>
<protein>
    <recommendedName>
        <fullName evidence="2">asparaginase</fullName>
        <ecNumber evidence="2">3.5.1.1</ecNumber>
    </recommendedName>
</protein>
<dbReference type="PANTHER" id="PTHR11707:SF28">
    <property type="entry name" value="60 KDA LYSOPHOSPHOLIPASE"/>
    <property type="match status" value="1"/>
</dbReference>
<dbReference type="InterPro" id="IPR040919">
    <property type="entry name" value="Asparaginase_C"/>
</dbReference>
<dbReference type="RefSeq" id="WP_114398932.1">
    <property type="nucleotide sequence ID" value="NZ_QEIM01000097.1"/>
</dbReference>
<feature type="active site" description="O-isoaspartyl threonine intermediate" evidence="4">
    <location>
        <position position="12"/>
    </location>
</feature>
<dbReference type="InterPro" id="IPR037152">
    <property type="entry name" value="L-asparaginase_N_sf"/>
</dbReference>